<keyword evidence="8" id="KW-0496">Mitochondrion</keyword>
<reference evidence="12 13" key="1">
    <citation type="journal article" date="2018" name="Nat. Ecol. Evol.">
        <title>Pezizomycetes genomes reveal the molecular basis of ectomycorrhizal truffle lifestyle.</title>
        <authorList>
            <person name="Murat C."/>
            <person name="Payen T."/>
            <person name="Noel B."/>
            <person name="Kuo A."/>
            <person name="Morin E."/>
            <person name="Chen J."/>
            <person name="Kohler A."/>
            <person name="Krizsan K."/>
            <person name="Balestrini R."/>
            <person name="Da Silva C."/>
            <person name="Montanini B."/>
            <person name="Hainaut M."/>
            <person name="Levati E."/>
            <person name="Barry K.W."/>
            <person name="Belfiori B."/>
            <person name="Cichocki N."/>
            <person name="Clum A."/>
            <person name="Dockter R.B."/>
            <person name="Fauchery L."/>
            <person name="Guy J."/>
            <person name="Iotti M."/>
            <person name="Le Tacon F."/>
            <person name="Lindquist E.A."/>
            <person name="Lipzen A."/>
            <person name="Malagnac F."/>
            <person name="Mello A."/>
            <person name="Molinier V."/>
            <person name="Miyauchi S."/>
            <person name="Poulain J."/>
            <person name="Riccioni C."/>
            <person name="Rubini A."/>
            <person name="Sitrit Y."/>
            <person name="Splivallo R."/>
            <person name="Traeger S."/>
            <person name="Wang M."/>
            <person name="Zifcakova L."/>
            <person name="Wipf D."/>
            <person name="Zambonelli A."/>
            <person name="Paolocci F."/>
            <person name="Nowrousian M."/>
            <person name="Ottonello S."/>
            <person name="Baldrian P."/>
            <person name="Spatafora J.W."/>
            <person name="Henrissat B."/>
            <person name="Nagy L.G."/>
            <person name="Aury J.M."/>
            <person name="Wincker P."/>
            <person name="Grigoriev I.V."/>
            <person name="Bonfante P."/>
            <person name="Martin F.M."/>
        </authorList>
    </citation>
    <scope>NUCLEOTIDE SEQUENCE [LARGE SCALE GENOMIC DNA]</scope>
    <source>
        <strain evidence="12 13">RN42</strain>
    </source>
</reference>
<dbReference type="AlphaFoldDB" id="A0A3N4IAE6"/>
<dbReference type="Proteomes" id="UP000275078">
    <property type="component" value="Unassembled WGS sequence"/>
</dbReference>
<protein>
    <submittedName>
        <fullName evidence="12">Mitochondrial carrier</fullName>
    </submittedName>
</protein>
<evidence type="ECO:0000256" key="3">
    <source>
        <dbReference type="ARBA" id="ARBA00022448"/>
    </source>
</evidence>
<keyword evidence="9 10" id="KW-0472">Membrane</keyword>
<keyword evidence="13" id="KW-1185">Reference proteome</keyword>
<feature type="repeat" description="Solcar" evidence="10">
    <location>
        <begin position="107"/>
        <end position="193"/>
    </location>
</feature>
<dbReference type="STRING" id="1160509.A0A3N4IAE6"/>
<gene>
    <name evidence="12" type="ORF">BJ508DRAFT_306828</name>
</gene>
<proteinExistence type="inferred from homology"/>
<evidence type="ECO:0000313" key="13">
    <source>
        <dbReference type="Proteomes" id="UP000275078"/>
    </source>
</evidence>
<evidence type="ECO:0000256" key="1">
    <source>
        <dbReference type="ARBA" id="ARBA00004448"/>
    </source>
</evidence>
<dbReference type="OrthoDB" id="276989at2759"/>
<keyword evidence="6" id="KW-0999">Mitochondrion inner membrane</keyword>
<sequence length="301" mass="31972">MASTTSSSASSTREPLIASPFARSLLAGGLAGTSVDLSLYPLDTIKTRLQSAGGFFANGGFSGIYRGVGAVILGSAPGASLFFVTYDGFKTGLTRHFSKSGELSEWNKAGVHMLAASAGEVAACAVRVPTEVVKQRAQAGQYSGSSAAAFRAILANPAHRILPELYRGWGITIMREIPFTMLQFPMWEWMKRTSAEKTGRKKATALESAVFGSWAGGISAGLTTPLDVLKTRLMLSKEKTSVGKVLRGIIKEEGWRKLFSGIGPRCMWISIGGAIFLGAYDAAAGFLEGKESEVKEDVNEL</sequence>
<feature type="repeat" description="Solcar" evidence="10">
    <location>
        <begin position="203"/>
        <end position="286"/>
    </location>
</feature>
<dbReference type="Pfam" id="PF00153">
    <property type="entry name" value="Mito_carr"/>
    <property type="match status" value="3"/>
</dbReference>
<dbReference type="Gene3D" id="1.50.40.10">
    <property type="entry name" value="Mitochondrial carrier domain"/>
    <property type="match status" value="2"/>
</dbReference>
<feature type="repeat" description="Solcar" evidence="10">
    <location>
        <begin position="19"/>
        <end position="92"/>
    </location>
</feature>
<evidence type="ECO:0000256" key="10">
    <source>
        <dbReference type="PROSITE-ProRule" id="PRU00282"/>
    </source>
</evidence>
<evidence type="ECO:0000256" key="7">
    <source>
        <dbReference type="ARBA" id="ARBA00022989"/>
    </source>
</evidence>
<evidence type="ECO:0000256" key="5">
    <source>
        <dbReference type="ARBA" id="ARBA00022737"/>
    </source>
</evidence>
<accession>A0A3N4IAE6</accession>
<keyword evidence="7" id="KW-1133">Transmembrane helix</keyword>
<evidence type="ECO:0000256" key="4">
    <source>
        <dbReference type="ARBA" id="ARBA00022692"/>
    </source>
</evidence>
<name>A0A3N4IAE6_ASCIM</name>
<evidence type="ECO:0000256" key="6">
    <source>
        <dbReference type="ARBA" id="ARBA00022792"/>
    </source>
</evidence>
<keyword evidence="4 10" id="KW-0812">Transmembrane</keyword>
<comment type="similarity">
    <text evidence="2 11">Belongs to the mitochondrial carrier (TC 2.A.29) family.</text>
</comment>
<dbReference type="PROSITE" id="PS50920">
    <property type="entry name" value="SOLCAR"/>
    <property type="match status" value="3"/>
</dbReference>
<evidence type="ECO:0000313" key="12">
    <source>
        <dbReference type="EMBL" id="RPA81100.1"/>
    </source>
</evidence>
<evidence type="ECO:0000256" key="8">
    <source>
        <dbReference type="ARBA" id="ARBA00023128"/>
    </source>
</evidence>
<dbReference type="InterPro" id="IPR018108">
    <property type="entry name" value="MCP_transmembrane"/>
</dbReference>
<dbReference type="FunFam" id="1.50.40.10:FF:000018">
    <property type="entry name" value="S-adenosylmethionine mitochondrial carrier protein-like"/>
    <property type="match status" value="1"/>
</dbReference>
<dbReference type="GO" id="GO:0055085">
    <property type="term" value="P:transmembrane transport"/>
    <property type="evidence" value="ECO:0007669"/>
    <property type="project" value="InterPro"/>
</dbReference>
<keyword evidence="3 11" id="KW-0813">Transport</keyword>
<organism evidence="12 13">
    <name type="scientific">Ascobolus immersus RN42</name>
    <dbReference type="NCBI Taxonomy" id="1160509"/>
    <lineage>
        <taxon>Eukaryota</taxon>
        <taxon>Fungi</taxon>
        <taxon>Dikarya</taxon>
        <taxon>Ascomycota</taxon>
        <taxon>Pezizomycotina</taxon>
        <taxon>Pezizomycetes</taxon>
        <taxon>Pezizales</taxon>
        <taxon>Ascobolaceae</taxon>
        <taxon>Ascobolus</taxon>
    </lineage>
</organism>
<dbReference type="InterPro" id="IPR002067">
    <property type="entry name" value="MCP"/>
</dbReference>
<dbReference type="EMBL" id="ML119682">
    <property type="protein sequence ID" value="RPA81100.1"/>
    <property type="molecule type" value="Genomic_DNA"/>
</dbReference>
<dbReference type="PRINTS" id="PR00926">
    <property type="entry name" value="MITOCARRIER"/>
</dbReference>
<keyword evidence="5" id="KW-0677">Repeat</keyword>
<evidence type="ECO:0000256" key="9">
    <source>
        <dbReference type="ARBA" id="ARBA00023136"/>
    </source>
</evidence>
<comment type="subcellular location">
    <subcellularLocation>
        <location evidence="1">Mitochondrion inner membrane</location>
        <topology evidence="1">Multi-pass membrane protein</topology>
    </subcellularLocation>
</comment>
<dbReference type="SUPFAM" id="SSF103506">
    <property type="entry name" value="Mitochondrial carrier"/>
    <property type="match status" value="1"/>
</dbReference>
<dbReference type="PANTHER" id="PTHR45667">
    <property type="entry name" value="S-ADENOSYLMETHIONINE MITOCHONDRIAL CARRIER PROTEIN"/>
    <property type="match status" value="1"/>
</dbReference>
<evidence type="ECO:0000256" key="11">
    <source>
        <dbReference type="RuleBase" id="RU000488"/>
    </source>
</evidence>
<evidence type="ECO:0000256" key="2">
    <source>
        <dbReference type="ARBA" id="ARBA00006375"/>
    </source>
</evidence>
<dbReference type="InterPro" id="IPR023395">
    <property type="entry name" value="MCP_dom_sf"/>
</dbReference>
<dbReference type="GO" id="GO:0005743">
    <property type="term" value="C:mitochondrial inner membrane"/>
    <property type="evidence" value="ECO:0007669"/>
    <property type="project" value="UniProtKB-SubCell"/>
</dbReference>